<proteinExistence type="predicted"/>
<evidence type="ECO:0000313" key="1">
    <source>
        <dbReference type="EMBL" id="QDT20423.1"/>
    </source>
</evidence>
<gene>
    <name evidence="1" type="ORF">HG66A1_22090</name>
</gene>
<dbReference type="Proteomes" id="UP000320421">
    <property type="component" value="Chromosome"/>
</dbReference>
<dbReference type="AlphaFoldDB" id="A0A517PM26"/>
<name>A0A517PM26_9PLAN</name>
<accession>A0A517PM26</accession>
<protein>
    <submittedName>
        <fullName evidence="1">Uncharacterized protein</fullName>
    </submittedName>
</protein>
<reference evidence="1 2" key="1">
    <citation type="submission" date="2019-02" db="EMBL/GenBank/DDBJ databases">
        <title>Deep-cultivation of Planctomycetes and their phenomic and genomic characterization uncovers novel biology.</title>
        <authorList>
            <person name="Wiegand S."/>
            <person name="Jogler M."/>
            <person name="Boedeker C."/>
            <person name="Pinto D."/>
            <person name="Vollmers J."/>
            <person name="Rivas-Marin E."/>
            <person name="Kohn T."/>
            <person name="Peeters S.H."/>
            <person name="Heuer A."/>
            <person name="Rast P."/>
            <person name="Oberbeckmann S."/>
            <person name="Bunk B."/>
            <person name="Jeske O."/>
            <person name="Meyerdierks A."/>
            <person name="Storesund J.E."/>
            <person name="Kallscheuer N."/>
            <person name="Luecker S."/>
            <person name="Lage O.M."/>
            <person name="Pohl T."/>
            <person name="Merkel B.J."/>
            <person name="Hornburger P."/>
            <person name="Mueller R.-W."/>
            <person name="Bruemmer F."/>
            <person name="Labrenz M."/>
            <person name="Spormann A.M."/>
            <person name="Op den Camp H."/>
            <person name="Overmann J."/>
            <person name="Amann R."/>
            <person name="Jetten M.S.M."/>
            <person name="Mascher T."/>
            <person name="Medema M.H."/>
            <person name="Devos D.P."/>
            <person name="Kaster A.-K."/>
            <person name="Ovreas L."/>
            <person name="Rohde M."/>
            <person name="Galperin M.Y."/>
            <person name="Jogler C."/>
        </authorList>
    </citation>
    <scope>NUCLEOTIDE SEQUENCE [LARGE SCALE GENOMIC DNA]</scope>
    <source>
        <strain evidence="1 2">HG66A1</strain>
    </source>
</reference>
<evidence type="ECO:0000313" key="2">
    <source>
        <dbReference type="Proteomes" id="UP000320421"/>
    </source>
</evidence>
<keyword evidence="2" id="KW-1185">Reference proteome</keyword>
<dbReference type="EMBL" id="CP036266">
    <property type="protein sequence ID" value="QDT20423.1"/>
    <property type="molecule type" value="Genomic_DNA"/>
</dbReference>
<sequence>MAKKDTFSCKHLDDQSRLVLALITCFRKVIRIGPVCQFEYF</sequence>
<organism evidence="1 2">
    <name type="scientific">Gimesia chilikensis</name>
    <dbReference type="NCBI Taxonomy" id="2605989"/>
    <lineage>
        <taxon>Bacteria</taxon>
        <taxon>Pseudomonadati</taxon>
        <taxon>Planctomycetota</taxon>
        <taxon>Planctomycetia</taxon>
        <taxon>Planctomycetales</taxon>
        <taxon>Planctomycetaceae</taxon>
        <taxon>Gimesia</taxon>
    </lineage>
</organism>